<dbReference type="EMBL" id="JAJVDC020000081">
    <property type="protein sequence ID" value="KAL1626485.1"/>
    <property type="molecule type" value="Genomic_DNA"/>
</dbReference>
<reference evidence="2 3" key="1">
    <citation type="submission" date="2024-02" db="EMBL/GenBank/DDBJ databases">
        <title>De novo assembly and annotation of 12 fungi associated with fruit tree decline syndrome in Ontario, Canada.</title>
        <authorList>
            <person name="Sulman M."/>
            <person name="Ellouze W."/>
            <person name="Ilyukhin E."/>
        </authorList>
    </citation>
    <scope>NUCLEOTIDE SEQUENCE [LARGE SCALE GENOMIC DNA]</scope>
    <source>
        <strain evidence="2 3">M1-105</strain>
    </source>
</reference>
<evidence type="ECO:0000313" key="2">
    <source>
        <dbReference type="EMBL" id="KAL1626485.1"/>
    </source>
</evidence>
<dbReference type="Gene3D" id="3.40.50.720">
    <property type="entry name" value="NAD(P)-binding Rossmann-like Domain"/>
    <property type="match status" value="1"/>
</dbReference>
<evidence type="ECO:0000256" key="1">
    <source>
        <dbReference type="ARBA" id="ARBA00023002"/>
    </source>
</evidence>
<proteinExistence type="predicted"/>
<organism evidence="2 3">
    <name type="scientific">Neofusicoccum ribis</name>
    <dbReference type="NCBI Taxonomy" id="45134"/>
    <lineage>
        <taxon>Eukaryota</taxon>
        <taxon>Fungi</taxon>
        <taxon>Dikarya</taxon>
        <taxon>Ascomycota</taxon>
        <taxon>Pezizomycotina</taxon>
        <taxon>Dothideomycetes</taxon>
        <taxon>Dothideomycetes incertae sedis</taxon>
        <taxon>Botryosphaeriales</taxon>
        <taxon>Botryosphaeriaceae</taxon>
        <taxon>Neofusicoccum</taxon>
    </lineage>
</organism>
<evidence type="ECO:0000313" key="3">
    <source>
        <dbReference type="Proteomes" id="UP001521116"/>
    </source>
</evidence>
<accession>A0ABR3SQF3</accession>
<dbReference type="Proteomes" id="UP001521116">
    <property type="component" value="Unassembled WGS sequence"/>
</dbReference>
<dbReference type="Pfam" id="PF00106">
    <property type="entry name" value="adh_short"/>
    <property type="match status" value="1"/>
</dbReference>
<dbReference type="SUPFAM" id="SSF51735">
    <property type="entry name" value="NAD(P)-binding Rossmann-fold domains"/>
    <property type="match status" value="1"/>
</dbReference>
<keyword evidence="3" id="KW-1185">Reference proteome</keyword>
<comment type="caution">
    <text evidence="2">The sequence shown here is derived from an EMBL/GenBank/DDBJ whole genome shotgun (WGS) entry which is preliminary data.</text>
</comment>
<evidence type="ECO:0008006" key="4">
    <source>
        <dbReference type="Google" id="ProtNLM"/>
    </source>
</evidence>
<dbReference type="InterPro" id="IPR036291">
    <property type="entry name" value="NAD(P)-bd_dom_sf"/>
</dbReference>
<keyword evidence="1" id="KW-0560">Oxidoreductase</keyword>
<name>A0ABR3SQF3_9PEZI</name>
<gene>
    <name evidence="2" type="ORF">SLS56_006796</name>
</gene>
<protein>
    <recommendedName>
        <fullName evidence="4">NAD(P)-binding protein</fullName>
    </recommendedName>
</protein>
<sequence>MAPWFLNRSFIASQYRNLPIVPGDCTGQTYIVTGSNTGLGFEAAKHFVRLGAARVIIAVRSASKGNEAKEAIESATGRTGVAEVWELDLASNNSIRAFASRASKELDRIDAVVENAGVALAAWTEAEGTETTIQVNVIGTFLLAFLLLPTLERSARKWGITPHLTIVSSGVQAWAKFAEGQEDDIFAALATPSAENMADRYPVSKLMECYAVRELARLLPVSRSGVVVNALSPGLCYSDLTRNVGWFQWLVLASVRLLVARSAEMGSRTLLHAAVAGPESHGLLCGSCEIYPGGLEAYEETPERESMQKKVWEQLVAKLESIEPGCVRSVV</sequence>
<dbReference type="PANTHER" id="PTHR43157">
    <property type="entry name" value="PHOSPHATIDYLINOSITOL-GLYCAN BIOSYNTHESIS CLASS F PROTEIN-RELATED"/>
    <property type="match status" value="1"/>
</dbReference>
<dbReference type="InterPro" id="IPR002347">
    <property type="entry name" value="SDR_fam"/>
</dbReference>
<dbReference type="PANTHER" id="PTHR43157:SF61">
    <property type="entry name" value="DEHYDROGENASE_REDUCTASE FAMILY PROTEIN, PUTATIVE (AFU_ORTHOLOGUE AFUA_3G01250)-RELATED"/>
    <property type="match status" value="1"/>
</dbReference>
<dbReference type="PRINTS" id="PR00081">
    <property type="entry name" value="GDHRDH"/>
</dbReference>